<feature type="domain" description="DUF1570" evidence="3">
    <location>
        <begin position="362"/>
        <end position="471"/>
    </location>
</feature>
<feature type="chain" id="PRO_5013182766" description="DUF1570 domain-containing protein" evidence="2">
    <location>
        <begin position="24"/>
        <end position="523"/>
    </location>
</feature>
<evidence type="ECO:0000313" key="4">
    <source>
        <dbReference type="EMBL" id="APW62498.1"/>
    </source>
</evidence>
<keyword evidence="2" id="KW-0732">Signal</keyword>
<dbReference type="STRING" id="1387353.BSF38_04044"/>
<sequence>MTSTLLLAGLALTLQVPSPTATADLSAELGKASAAIQTREAVALRALADRLQVRSETKAAGAVRGLLPAPPTGVATRIKPLPPVVEPHAGLASVPSRPAETKSKAPASPSSDWEKELKAIRSQSVKDLLDLVRKAAKADPPHLAKAGLYLRMILERDPDHAEARRLLGYVPYDGGWARPFAVDKLKNGFVAHPVYGWMPADWIMHLELGELPAPTIRGQSKTTWLPADEADKLRADWRPPWTIRTEHFEVQTNVPLAEAIVFSRRLEAFYDVFFALTADVVGENLHLAQRLRSPSLTGVTTYQQHRILYFADHDEYLRRVRTVTNDDVSNSLGYYDPPKPGKGNRATAYFFRDVDGQLPVTATLYHEVSHQLLFETAGRNAYTRNVGNYWVFEGLGTYFETVETLPDKSIEVGGLVGARLEEAVRSLKAGKFMPLAEFLQQDQQAFNREERIYVNYQQAMALTVFLMQADQGAHREPFLDYVRDAYRGRIKRSSGRSLEDRLDIPVDQLERRFKAFYANPPAS</sequence>
<evidence type="ECO:0000259" key="3">
    <source>
        <dbReference type="Pfam" id="PF07607"/>
    </source>
</evidence>
<evidence type="ECO:0000256" key="1">
    <source>
        <dbReference type="SAM" id="MobiDB-lite"/>
    </source>
</evidence>
<protein>
    <recommendedName>
        <fullName evidence="3">DUF1570 domain-containing protein</fullName>
    </recommendedName>
</protein>
<organism evidence="4 5">
    <name type="scientific">Paludisphaera borealis</name>
    <dbReference type="NCBI Taxonomy" id="1387353"/>
    <lineage>
        <taxon>Bacteria</taxon>
        <taxon>Pseudomonadati</taxon>
        <taxon>Planctomycetota</taxon>
        <taxon>Planctomycetia</taxon>
        <taxon>Isosphaerales</taxon>
        <taxon>Isosphaeraceae</taxon>
        <taxon>Paludisphaera</taxon>
    </lineage>
</organism>
<feature type="region of interest" description="Disordered" evidence="1">
    <location>
        <begin position="86"/>
        <end position="115"/>
    </location>
</feature>
<keyword evidence="5" id="KW-1185">Reference proteome</keyword>
<feature type="signal peptide" evidence="2">
    <location>
        <begin position="1"/>
        <end position="23"/>
    </location>
</feature>
<evidence type="ECO:0000313" key="5">
    <source>
        <dbReference type="Proteomes" id="UP000186309"/>
    </source>
</evidence>
<dbReference type="OrthoDB" id="228844at2"/>
<accession>A0A1U7CUA9</accession>
<proteinExistence type="predicted"/>
<dbReference type="Pfam" id="PF07607">
    <property type="entry name" value="DUF1570"/>
    <property type="match status" value="1"/>
</dbReference>
<dbReference type="EMBL" id="CP019082">
    <property type="protein sequence ID" value="APW62498.1"/>
    <property type="molecule type" value="Genomic_DNA"/>
</dbReference>
<gene>
    <name evidence="4" type="ORF">BSF38_04044</name>
</gene>
<dbReference type="InterPro" id="IPR011464">
    <property type="entry name" value="DUF1570"/>
</dbReference>
<name>A0A1U7CUA9_9BACT</name>
<reference evidence="5" key="1">
    <citation type="submission" date="2016-12" db="EMBL/GenBank/DDBJ databases">
        <title>Comparative genomics of four Isosphaeraceae planctomycetes: a common pool of plasmids and glycoside hydrolase genes.</title>
        <authorList>
            <person name="Ivanova A."/>
        </authorList>
    </citation>
    <scope>NUCLEOTIDE SEQUENCE [LARGE SCALE GENOMIC DNA]</scope>
    <source>
        <strain evidence="5">PX4</strain>
    </source>
</reference>
<dbReference type="Proteomes" id="UP000186309">
    <property type="component" value="Chromosome"/>
</dbReference>
<dbReference type="KEGG" id="pbor:BSF38_04044"/>
<dbReference type="RefSeq" id="WP_076348641.1">
    <property type="nucleotide sequence ID" value="NZ_CP019082.1"/>
</dbReference>
<evidence type="ECO:0000256" key="2">
    <source>
        <dbReference type="SAM" id="SignalP"/>
    </source>
</evidence>
<dbReference type="AlphaFoldDB" id="A0A1U7CUA9"/>